<gene>
    <name evidence="2" type="ORF">QE152_g14228</name>
</gene>
<proteinExistence type="predicted"/>
<dbReference type="InterPro" id="IPR029526">
    <property type="entry name" value="PGBD"/>
</dbReference>
<dbReference type="Proteomes" id="UP001458880">
    <property type="component" value="Unassembled WGS sequence"/>
</dbReference>
<dbReference type="EMBL" id="JASPKY010000142">
    <property type="protein sequence ID" value="KAK9730799.1"/>
    <property type="molecule type" value="Genomic_DNA"/>
</dbReference>
<comment type="caution">
    <text evidence="2">The sequence shown here is derived from an EMBL/GenBank/DDBJ whole genome shotgun (WGS) entry which is preliminary data.</text>
</comment>
<evidence type="ECO:0000313" key="3">
    <source>
        <dbReference type="Proteomes" id="UP001458880"/>
    </source>
</evidence>
<dbReference type="Pfam" id="PF13843">
    <property type="entry name" value="DDE_Tnp_1_7"/>
    <property type="match status" value="1"/>
</dbReference>
<organism evidence="2 3">
    <name type="scientific">Popillia japonica</name>
    <name type="common">Japanese beetle</name>
    <dbReference type="NCBI Taxonomy" id="7064"/>
    <lineage>
        <taxon>Eukaryota</taxon>
        <taxon>Metazoa</taxon>
        <taxon>Ecdysozoa</taxon>
        <taxon>Arthropoda</taxon>
        <taxon>Hexapoda</taxon>
        <taxon>Insecta</taxon>
        <taxon>Pterygota</taxon>
        <taxon>Neoptera</taxon>
        <taxon>Endopterygota</taxon>
        <taxon>Coleoptera</taxon>
        <taxon>Polyphaga</taxon>
        <taxon>Scarabaeiformia</taxon>
        <taxon>Scarabaeidae</taxon>
        <taxon>Rutelinae</taxon>
        <taxon>Popillia</taxon>
    </lineage>
</organism>
<evidence type="ECO:0000259" key="1">
    <source>
        <dbReference type="Pfam" id="PF13843"/>
    </source>
</evidence>
<sequence length="258" mass="30016">MKRGSYDSAFDNISKISLVRYNDNAVVTMCSNNFSVQPLNTAKRYSRKEKKDITISQPNVITKYNKYMGGVDLRDKGSQTIDVEFWVIHQYFPIRGHSFLPCDRDFGSVKRLVQRSDRIYLPEEYQQLILDARKTNPFAITPINFRDIIEFKSWWPHFYKKTSKNIDPRCKDTFAVSQYRQLTYSSDGGLAASTFKLVKPNVTPKIPETSAYREPVPINAKKMTDIKNVLKYIPSGETLKFYYHIVSWKTTTQEDEEG</sequence>
<dbReference type="PANTHER" id="PTHR47272">
    <property type="entry name" value="DDE_TNP_1_7 DOMAIN-CONTAINING PROTEIN"/>
    <property type="match status" value="1"/>
</dbReference>
<accession>A0AAW1L9E9</accession>
<keyword evidence="3" id="KW-1185">Reference proteome</keyword>
<name>A0AAW1L9E9_POPJA</name>
<reference evidence="2 3" key="1">
    <citation type="journal article" date="2024" name="BMC Genomics">
        <title>De novo assembly and annotation of Popillia japonica's genome with initial clues to its potential as an invasive pest.</title>
        <authorList>
            <person name="Cucini C."/>
            <person name="Boschi S."/>
            <person name="Funari R."/>
            <person name="Cardaioli E."/>
            <person name="Iannotti N."/>
            <person name="Marturano G."/>
            <person name="Paoli F."/>
            <person name="Bruttini M."/>
            <person name="Carapelli A."/>
            <person name="Frati F."/>
            <person name="Nardi F."/>
        </authorList>
    </citation>
    <scope>NUCLEOTIDE SEQUENCE [LARGE SCALE GENOMIC DNA]</scope>
    <source>
        <strain evidence="2">DMR45628</strain>
    </source>
</reference>
<protein>
    <submittedName>
        <fullName evidence="2">Transposase IS4</fullName>
    </submittedName>
</protein>
<evidence type="ECO:0000313" key="2">
    <source>
        <dbReference type="EMBL" id="KAK9730799.1"/>
    </source>
</evidence>
<dbReference type="AlphaFoldDB" id="A0AAW1L9E9"/>
<feature type="domain" description="PiggyBac transposable element-derived protein" evidence="1">
    <location>
        <begin position="1"/>
        <end position="86"/>
    </location>
</feature>